<feature type="transmembrane region" description="Helical" evidence="8">
    <location>
        <begin position="180"/>
        <end position="200"/>
    </location>
</feature>
<name>A0ABP7B4Z7_9MICO</name>
<proteinExistence type="inferred from homology"/>
<dbReference type="SUPFAM" id="SSF81345">
    <property type="entry name" value="ABC transporter involved in vitamin B12 uptake, BtuC"/>
    <property type="match status" value="1"/>
</dbReference>
<accession>A0ABP7B4Z7</accession>
<dbReference type="Proteomes" id="UP001410795">
    <property type="component" value="Unassembled WGS sequence"/>
</dbReference>
<comment type="subcellular location">
    <subcellularLocation>
        <location evidence="1">Cell membrane</location>
        <topology evidence="1">Multi-pass membrane protein</topology>
    </subcellularLocation>
</comment>
<evidence type="ECO:0000313" key="10">
    <source>
        <dbReference type="Proteomes" id="UP001410795"/>
    </source>
</evidence>
<comment type="caution">
    <text evidence="9">The sequence shown here is derived from an EMBL/GenBank/DDBJ whole genome shotgun (WGS) entry which is preliminary data.</text>
</comment>
<evidence type="ECO:0000256" key="1">
    <source>
        <dbReference type="ARBA" id="ARBA00004651"/>
    </source>
</evidence>
<evidence type="ECO:0000256" key="6">
    <source>
        <dbReference type="ARBA" id="ARBA00022989"/>
    </source>
</evidence>
<feature type="transmembrane region" description="Helical" evidence="8">
    <location>
        <begin position="40"/>
        <end position="60"/>
    </location>
</feature>
<dbReference type="PANTHER" id="PTHR30472">
    <property type="entry name" value="FERRIC ENTEROBACTIN TRANSPORT SYSTEM PERMEASE PROTEIN"/>
    <property type="match status" value="1"/>
</dbReference>
<evidence type="ECO:0000256" key="4">
    <source>
        <dbReference type="ARBA" id="ARBA00022475"/>
    </source>
</evidence>
<evidence type="ECO:0000256" key="7">
    <source>
        <dbReference type="ARBA" id="ARBA00023136"/>
    </source>
</evidence>
<organism evidence="9 10">
    <name type="scientific">Microbacterium marinilacus</name>
    <dbReference type="NCBI Taxonomy" id="415209"/>
    <lineage>
        <taxon>Bacteria</taxon>
        <taxon>Bacillati</taxon>
        <taxon>Actinomycetota</taxon>
        <taxon>Actinomycetes</taxon>
        <taxon>Micrococcales</taxon>
        <taxon>Microbacteriaceae</taxon>
        <taxon>Microbacterium</taxon>
    </lineage>
</organism>
<keyword evidence="6 8" id="KW-1133">Transmembrane helix</keyword>
<feature type="transmembrane region" description="Helical" evidence="8">
    <location>
        <begin position="124"/>
        <end position="144"/>
    </location>
</feature>
<feature type="transmembrane region" description="Helical" evidence="8">
    <location>
        <begin position="150"/>
        <end position="168"/>
    </location>
</feature>
<keyword evidence="7 8" id="KW-0472">Membrane</keyword>
<dbReference type="RefSeq" id="WP_308122765.1">
    <property type="nucleotide sequence ID" value="NZ_BAAAYV010000002.1"/>
</dbReference>
<feature type="transmembrane region" description="Helical" evidence="8">
    <location>
        <begin position="94"/>
        <end position="112"/>
    </location>
</feature>
<feature type="transmembrane region" description="Helical" evidence="8">
    <location>
        <begin position="267"/>
        <end position="296"/>
    </location>
</feature>
<evidence type="ECO:0000256" key="5">
    <source>
        <dbReference type="ARBA" id="ARBA00022692"/>
    </source>
</evidence>
<evidence type="ECO:0000256" key="8">
    <source>
        <dbReference type="SAM" id="Phobius"/>
    </source>
</evidence>
<keyword evidence="4" id="KW-1003">Cell membrane</keyword>
<dbReference type="EMBL" id="BAAAYV010000002">
    <property type="protein sequence ID" value="GAA3648079.1"/>
    <property type="molecule type" value="Genomic_DNA"/>
</dbReference>
<sequence>MTAPVHDRGTRVAGNGLDHGYRAVALRLPRVSALLSARSLAICASLVIATVVLGVVSLGLGTYPVPLDEVIGALLGTADDQARMLVVGWRLPRALFAIACGVALAVSGAIFQSLTRNPLGSPDIIGFSSGSYTGAIAVMLLLGSTRYLDIAAGAIVGGVVTAAVVYLLATRNGSVQSFRLIIMGIGVAALLSSLNSALMLSVSVDTAMLAAVWAAGSFNALGHEQLWPMVALLAVMLAALAALAPGLRQLELGDDAARSLGLPANRVRAAAVVLGVALTALVTAAAGPISFVALAAPQIARRLVRGSGLLLVPSAVVGAFTLLASDVLAQRVGMPVGVVTVSLGGAYLAWLLISEFRRRT</sequence>
<feature type="transmembrane region" description="Helical" evidence="8">
    <location>
        <begin position="334"/>
        <end position="353"/>
    </location>
</feature>
<evidence type="ECO:0000256" key="3">
    <source>
        <dbReference type="ARBA" id="ARBA00022448"/>
    </source>
</evidence>
<dbReference type="Gene3D" id="1.10.3470.10">
    <property type="entry name" value="ABC transporter involved in vitamin B12 uptake, BtuC"/>
    <property type="match status" value="1"/>
</dbReference>
<evidence type="ECO:0000313" key="9">
    <source>
        <dbReference type="EMBL" id="GAA3648079.1"/>
    </source>
</evidence>
<evidence type="ECO:0000256" key="2">
    <source>
        <dbReference type="ARBA" id="ARBA00007935"/>
    </source>
</evidence>
<dbReference type="CDD" id="cd06550">
    <property type="entry name" value="TM_ABC_iron-siderophores_like"/>
    <property type="match status" value="1"/>
</dbReference>
<dbReference type="Pfam" id="PF01032">
    <property type="entry name" value="FecCD"/>
    <property type="match status" value="1"/>
</dbReference>
<feature type="transmembrane region" description="Helical" evidence="8">
    <location>
        <begin position="308"/>
        <end position="328"/>
    </location>
</feature>
<dbReference type="PANTHER" id="PTHR30472:SF24">
    <property type="entry name" value="FERRIC ENTEROBACTIN TRANSPORT SYSTEM PERMEASE PROTEIN FEPG"/>
    <property type="match status" value="1"/>
</dbReference>
<reference evidence="10" key="1">
    <citation type="journal article" date="2019" name="Int. J. Syst. Evol. Microbiol.">
        <title>The Global Catalogue of Microorganisms (GCM) 10K type strain sequencing project: providing services to taxonomists for standard genome sequencing and annotation.</title>
        <authorList>
            <consortium name="The Broad Institute Genomics Platform"/>
            <consortium name="The Broad Institute Genome Sequencing Center for Infectious Disease"/>
            <person name="Wu L."/>
            <person name="Ma J."/>
        </authorList>
    </citation>
    <scope>NUCLEOTIDE SEQUENCE [LARGE SCALE GENOMIC DNA]</scope>
    <source>
        <strain evidence="10">JCM 16546</strain>
    </source>
</reference>
<dbReference type="InterPro" id="IPR000522">
    <property type="entry name" value="ABC_transptr_permease_BtuC"/>
</dbReference>
<keyword evidence="5 8" id="KW-0812">Transmembrane</keyword>
<protein>
    <submittedName>
        <fullName evidence="9">Iron chelate uptake ABC transporter family permease subunit</fullName>
    </submittedName>
</protein>
<gene>
    <name evidence="9" type="ORF">GCM10022202_04550</name>
</gene>
<feature type="transmembrane region" description="Helical" evidence="8">
    <location>
        <begin position="206"/>
        <end position="222"/>
    </location>
</feature>
<keyword evidence="3" id="KW-0813">Transport</keyword>
<comment type="similarity">
    <text evidence="2">Belongs to the binding-protein-dependent transport system permease family. FecCD subfamily.</text>
</comment>
<dbReference type="InterPro" id="IPR037294">
    <property type="entry name" value="ABC_BtuC-like"/>
</dbReference>
<feature type="transmembrane region" description="Helical" evidence="8">
    <location>
        <begin position="229"/>
        <end position="247"/>
    </location>
</feature>
<keyword evidence="10" id="KW-1185">Reference proteome</keyword>